<dbReference type="GO" id="GO:0005975">
    <property type="term" value="P:carbohydrate metabolic process"/>
    <property type="evidence" value="ECO:0007669"/>
    <property type="project" value="InterPro"/>
</dbReference>
<gene>
    <name evidence="13" type="ORF">BALAC2494_01173</name>
</gene>
<feature type="region of interest" description="Disordered" evidence="11">
    <location>
        <begin position="1"/>
        <end position="24"/>
    </location>
</feature>
<evidence type="ECO:0000256" key="5">
    <source>
        <dbReference type="ARBA" id="ARBA00022676"/>
    </source>
</evidence>
<evidence type="ECO:0000256" key="7">
    <source>
        <dbReference type="ARBA" id="ARBA00023277"/>
    </source>
</evidence>
<dbReference type="GO" id="GO:0004134">
    <property type="term" value="F:4-alpha-glucanotransferase activity"/>
    <property type="evidence" value="ECO:0007669"/>
    <property type="project" value="UniProtKB-EC"/>
</dbReference>
<dbReference type="Proteomes" id="UP000008394">
    <property type="component" value="Chromosome"/>
</dbReference>
<accession>A0A806FJB8</accession>
<dbReference type="KEGG" id="bnm:BALAC2494_01173"/>
<dbReference type="Pfam" id="PF21226">
    <property type="entry name" value="MalQ_N"/>
    <property type="match status" value="1"/>
</dbReference>
<dbReference type="InterPro" id="IPR003385">
    <property type="entry name" value="Glyco_hydro_77"/>
</dbReference>
<dbReference type="EC" id="2.4.1.25" evidence="3 10"/>
<name>A0A806FJB8_BIFAN</name>
<evidence type="ECO:0000256" key="4">
    <source>
        <dbReference type="ARBA" id="ARBA00020295"/>
    </source>
</evidence>
<evidence type="ECO:0000256" key="3">
    <source>
        <dbReference type="ARBA" id="ARBA00012560"/>
    </source>
</evidence>
<dbReference type="AlphaFoldDB" id="A0A806FJB8"/>
<sequence length="740" mass="81917">MTHIRRNDMSQINSAPPRREESPERLARPLIQLAKGCGVATCYIDQLGTYVEIRDAVLISVLGALGVDASTPELVDINLNARRNEAHERLVAPTVVKFLGTPASTPLHTKHGEPHIGLTLEDGSDATDALSLTFREHDGDVDVYDLAIGDNLEIGYHTLHVRDGETGSERDVDVTLLCAPASIPVPEALASHKRWGWMTQMYSVRSPESWGVGDYGDLRELLVDAAGSGADFMLINPVHASAPVSPIEPSPYSPMSRRFINTTYIRPQDIAEFAELDEQDAAAVRALHEQVAPMNTESSPMDLDAAWKAKRAALQIIFRQPRSPERQASFEAFKEKAGADLDTWALWSVAFEVLGEPWEPDSWFRMTAKSNPRIQALRTEHPDLYEFACWLQWIAEEQLDAAQRAARDAGMSLGLMQDMAVGVHSYGADAWGNPERFAVGSVTVGCPPDFYNQQGQDWGQPPLNPNYLELTGYRMYREMVHHMFEHAGAIRIDHILGLFRLWWIPAGQGAKGGAYVTYNYDAMIAVLSIEATRVNGIVIGEDLGTVPDFVRNVLARHGLLGTTVEWFARVDDSPNAGDPYAMPQTYRTYSLSSVTTHDLPPTAGYLMLEQVKLREELGLLTEPVEEFRESALAERQAMLDLLVQGGWMSQEAADDVPDNLQTIVEAMHAMLTDAPSLLLQAALVDGVGEARAQNQPGTSTQYPNWRIPLADEHLKVVPTQEVFKSPRVQALAKIMNRINQ</sequence>
<evidence type="ECO:0000256" key="6">
    <source>
        <dbReference type="ARBA" id="ARBA00022679"/>
    </source>
</evidence>
<comment type="catalytic activity">
    <reaction evidence="1 10">
        <text>Transfers a segment of a (1-&gt;4)-alpha-D-glucan to a new position in an acceptor, which may be glucose or a (1-&gt;4)-alpha-D-glucan.</text>
        <dbReference type="EC" id="2.4.1.25"/>
    </reaction>
</comment>
<comment type="similarity">
    <text evidence="2 10">Belongs to the disproportionating enzyme family.</text>
</comment>
<proteinExistence type="inferred from homology"/>
<evidence type="ECO:0000259" key="12">
    <source>
        <dbReference type="Pfam" id="PF21226"/>
    </source>
</evidence>
<protein>
    <recommendedName>
        <fullName evidence="4 10">4-alpha-glucanotransferase</fullName>
        <ecNumber evidence="3 10">2.4.1.25</ecNumber>
    </recommendedName>
    <alternativeName>
        <fullName evidence="8 10">Amylomaltase</fullName>
    </alternativeName>
    <alternativeName>
        <fullName evidence="9 10">Disproportionating enzyme</fullName>
    </alternativeName>
</protein>
<dbReference type="SUPFAM" id="SSF51445">
    <property type="entry name" value="(Trans)glycosidases"/>
    <property type="match status" value="1"/>
</dbReference>
<evidence type="ECO:0000256" key="10">
    <source>
        <dbReference type="RuleBase" id="RU361207"/>
    </source>
</evidence>
<evidence type="ECO:0000256" key="11">
    <source>
        <dbReference type="SAM" id="MobiDB-lite"/>
    </source>
</evidence>
<reference evidence="13 14" key="1">
    <citation type="journal article" date="2011" name="J. Bacteriol.">
        <title>Genome Sequence of the Probiotic Strain Bifidobacterium animalis subsp. lactis CNCM I-2494.</title>
        <authorList>
            <person name="Chervaux C."/>
            <person name="Grimaldi C."/>
            <person name="Bolotin A."/>
            <person name="Quinquis B."/>
            <person name="Legrain-Raspaud S."/>
            <person name="van Hylckama Vlieg J.E."/>
            <person name="Denariaz G."/>
            <person name="Smokvina T."/>
        </authorList>
    </citation>
    <scope>NUCLEOTIDE SEQUENCE [LARGE SCALE GENOMIC DNA]</scope>
    <source>
        <strain evidence="13 14">CNCM I-2494</strain>
    </source>
</reference>
<organism evidence="13 14">
    <name type="scientific">Bifidobacterium animalis subsp. lactis CNCM I-2494</name>
    <dbReference type="NCBI Taxonomy" id="1042403"/>
    <lineage>
        <taxon>Bacteria</taxon>
        <taxon>Bacillati</taxon>
        <taxon>Actinomycetota</taxon>
        <taxon>Actinomycetes</taxon>
        <taxon>Bifidobacteriales</taxon>
        <taxon>Bifidobacteriaceae</taxon>
        <taxon>Bifidobacterium</taxon>
    </lineage>
</organism>
<dbReference type="PANTHER" id="PTHR32438:SF5">
    <property type="entry name" value="4-ALPHA-GLUCANOTRANSFERASE DPE1, CHLOROPLASTIC_AMYLOPLASTIC"/>
    <property type="match status" value="1"/>
</dbReference>
<evidence type="ECO:0000313" key="14">
    <source>
        <dbReference type="Proteomes" id="UP000008394"/>
    </source>
</evidence>
<evidence type="ECO:0000313" key="13">
    <source>
        <dbReference type="EMBL" id="AEK31033.1"/>
    </source>
</evidence>
<dbReference type="EMBL" id="CP002915">
    <property type="protein sequence ID" value="AEK31033.1"/>
    <property type="molecule type" value="Genomic_DNA"/>
</dbReference>
<keyword evidence="5 10" id="KW-0328">Glycosyltransferase</keyword>
<dbReference type="InterPro" id="IPR017853">
    <property type="entry name" value="GH"/>
</dbReference>
<evidence type="ECO:0000256" key="2">
    <source>
        <dbReference type="ARBA" id="ARBA00005684"/>
    </source>
</evidence>
<dbReference type="Gene3D" id="3.20.20.80">
    <property type="entry name" value="Glycosidases"/>
    <property type="match status" value="1"/>
</dbReference>
<evidence type="ECO:0000256" key="8">
    <source>
        <dbReference type="ARBA" id="ARBA00031423"/>
    </source>
</evidence>
<dbReference type="Pfam" id="PF02446">
    <property type="entry name" value="Glyco_hydro_77"/>
    <property type="match status" value="1"/>
</dbReference>
<feature type="domain" description="MalQ N-terminal beta-sandwich" evidence="12">
    <location>
        <begin position="92"/>
        <end position="180"/>
    </location>
</feature>
<evidence type="ECO:0000256" key="1">
    <source>
        <dbReference type="ARBA" id="ARBA00000439"/>
    </source>
</evidence>
<dbReference type="NCBIfam" id="TIGR00217">
    <property type="entry name" value="malQ"/>
    <property type="match status" value="1"/>
</dbReference>
<evidence type="ECO:0000256" key="9">
    <source>
        <dbReference type="ARBA" id="ARBA00031501"/>
    </source>
</evidence>
<keyword evidence="6 10" id="KW-0808">Transferase</keyword>
<dbReference type="InterPro" id="IPR048458">
    <property type="entry name" value="MalQ_N"/>
</dbReference>
<dbReference type="PANTHER" id="PTHR32438">
    <property type="entry name" value="4-ALPHA-GLUCANOTRANSFERASE DPE1, CHLOROPLASTIC/AMYLOPLASTIC"/>
    <property type="match status" value="1"/>
</dbReference>
<keyword evidence="7 10" id="KW-0119">Carbohydrate metabolism</keyword>